<gene>
    <name evidence="1" type="ORF">H0267_03285</name>
</gene>
<dbReference type="Gene3D" id="4.10.280.10">
    <property type="entry name" value="Helix-loop-helix DNA-binding domain"/>
    <property type="match status" value="1"/>
</dbReference>
<comment type="caution">
    <text evidence="1">The sequence shown here is derived from an EMBL/GenBank/DDBJ whole genome shotgun (WGS) entry which is preliminary data.</text>
</comment>
<proteinExistence type="predicted"/>
<dbReference type="Proteomes" id="UP000614490">
    <property type="component" value="Unassembled WGS sequence"/>
</dbReference>
<evidence type="ECO:0000313" key="1">
    <source>
        <dbReference type="EMBL" id="MBH0229228.1"/>
    </source>
</evidence>
<dbReference type="AlphaFoldDB" id="A0A931MTV5"/>
<dbReference type="Pfam" id="PF09388">
    <property type="entry name" value="SpoOE-like"/>
    <property type="match status" value="1"/>
</dbReference>
<name>A0A931MTV5_9BACI</name>
<accession>A0A931MTV5</accession>
<keyword evidence="2" id="KW-1185">Reference proteome</keyword>
<organism evidence="1 2">
    <name type="scientific">Halobacillus yeomjeoni</name>
    <dbReference type="NCBI Taxonomy" id="311194"/>
    <lineage>
        <taxon>Bacteria</taxon>
        <taxon>Bacillati</taxon>
        <taxon>Bacillota</taxon>
        <taxon>Bacilli</taxon>
        <taxon>Bacillales</taxon>
        <taxon>Bacillaceae</taxon>
        <taxon>Halobacillus</taxon>
    </lineage>
</organism>
<protein>
    <submittedName>
        <fullName evidence="1">Spo0E family sporulation regulatory protein-aspartic acid phosphatase</fullName>
    </submittedName>
</protein>
<evidence type="ECO:0000313" key="2">
    <source>
        <dbReference type="Proteomes" id="UP000614490"/>
    </source>
</evidence>
<reference evidence="1 2" key="1">
    <citation type="journal article" date="2005" name="Int. J. Syst. Evol. Microbiol.">
        <title>Halobacillus yeomjeoni sp. nov., isolated from a marine solar saltern in Korea.</title>
        <authorList>
            <person name="Yoon J.H."/>
            <person name="Kang S.J."/>
            <person name="Lee C.H."/>
            <person name="Oh H.W."/>
            <person name="Oh T.K."/>
        </authorList>
    </citation>
    <scope>NUCLEOTIDE SEQUENCE [LARGE SCALE GENOMIC DNA]</scope>
    <source>
        <strain evidence="1 2">KCTC 3957</strain>
    </source>
</reference>
<dbReference type="InterPro" id="IPR037208">
    <property type="entry name" value="Spo0E-like_sf"/>
</dbReference>
<sequence length="42" mass="5068">MRLTMYQLYLKDPHNPQVLEVSQSLDELLNELTRRSITHKKK</sequence>
<dbReference type="EMBL" id="JADZSC010000001">
    <property type="protein sequence ID" value="MBH0229228.1"/>
    <property type="molecule type" value="Genomic_DNA"/>
</dbReference>
<dbReference type="InterPro" id="IPR036638">
    <property type="entry name" value="HLH_DNA-bd_sf"/>
</dbReference>
<dbReference type="GO" id="GO:0043937">
    <property type="term" value="P:regulation of sporulation"/>
    <property type="evidence" value="ECO:0007669"/>
    <property type="project" value="InterPro"/>
</dbReference>
<dbReference type="SUPFAM" id="SSF140500">
    <property type="entry name" value="BAS1536-like"/>
    <property type="match status" value="1"/>
</dbReference>
<dbReference type="InterPro" id="IPR018540">
    <property type="entry name" value="Spo0E-like"/>
</dbReference>
<dbReference type="GO" id="GO:0046983">
    <property type="term" value="F:protein dimerization activity"/>
    <property type="evidence" value="ECO:0007669"/>
    <property type="project" value="InterPro"/>
</dbReference>